<organism evidence="4 5">
    <name type="scientific">Neokomagataea anthophila</name>
    <dbReference type="NCBI Taxonomy" id="2826925"/>
    <lineage>
        <taxon>Bacteria</taxon>
        <taxon>Pseudomonadati</taxon>
        <taxon>Pseudomonadota</taxon>
        <taxon>Alphaproteobacteria</taxon>
        <taxon>Acetobacterales</taxon>
        <taxon>Acetobacteraceae</taxon>
        <taxon>Neokomagataea</taxon>
    </lineage>
</organism>
<evidence type="ECO:0000259" key="3">
    <source>
        <dbReference type="Pfam" id="PF01464"/>
    </source>
</evidence>
<dbReference type="RefSeq" id="WP_211681343.1">
    <property type="nucleotide sequence ID" value="NZ_JAGRQH010000003.1"/>
</dbReference>
<comment type="similarity">
    <text evidence="1">Belongs to the virb1 family.</text>
</comment>
<gene>
    <name evidence="4" type="ORF">KB213_06295</name>
</gene>
<dbReference type="Proteomes" id="UP000677812">
    <property type="component" value="Unassembled WGS sequence"/>
</dbReference>
<keyword evidence="2" id="KW-0732">Signal</keyword>
<proteinExistence type="inferred from homology"/>
<comment type="caution">
    <text evidence="4">The sequence shown here is derived from an EMBL/GenBank/DDBJ whole genome shotgun (WGS) entry which is preliminary data.</text>
</comment>
<sequence length="251" mass="27907">MTWRFVSTIFFCMNVPALAYGGDETACQIAVQHVEHESALPFGLLGAISTVESGRHLTKEMPRIAWPWTVNAEGKGYFFPSKQKAIEAVLAFQQRGLHSIDVGCMQINLHHHAEAFSSLEQAFDPVENARYAAHFLKELNSQHRGWFAATAAYHSLTPGLGQDYARHVFAAWKGGDDSYHPPDFLPQAIMTSSGPRVFMPLFAAQRPLVRQVLPAFPLSHNSMIGSASGLAENTGRNLASYRRAPTRLWRQ</sequence>
<dbReference type="InterPro" id="IPR008258">
    <property type="entry name" value="Transglycosylase_SLT_dom_1"/>
</dbReference>
<feature type="signal peptide" evidence="2">
    <location>
        <begin position="1"/>
        <end position="19"/>
    </location>
</feature>
<keyword evidence="5" id="KW-1185">Reference proteome</keyword>
<dbReference type="Gene3D" id="1.10.530.10">
    <property type="match status" value="1"/>
</dbReference>
<dbReference type="EMBL" id="JAGRQH010000003">
    <property type="protein sequence ID" value="MBR0559664.1"/>
    <property type="molecule type" value="Genomic_DNA"/>
</dbReference>
<evidence type="ECO:0000313" key="5">
    <source>
        <dbReference type="Proteomes" id="UP000677812"/>
    </source>
</evidence>
<evidence type="ECO:0000256" key="1">
    <source>
        <dbReference type="ARBA" id="ARBA00009387"/>
    </source>
</evidence>
<dbReference type="InterPro" id="IPR023346">
    <property type="entry name" value="Lysozyme-like_dom_sf"/>
</dbReference>
<feature type="domain" description="Transglycosylase SLT" evidence="3">
    <location>
        <begin position="99"/>
        <end position="155"/>
    </location>
</feature>
<accession>A0ABS5E6Y4</accession>
<evidence type="ECO:0000256" key="2">
    <source>
        <dbReference type="SAM" id="SignalP"/>
    </source>
</evidence>
<feature type="chain" id="PRO_5045130841" evidence="2">
    <location>
        <begin position="20"/>
        <end position="251"/>
    </location>
</feature>
<dbReference type="SUPFAM" id="SSF53955">
    <property type="entry name" value="Lysozyme-like"/>
    <property type="match status" value="1"/>
</dbReference>
<name>A0ABS5E6Y4_9PROT</name>
<reference evidence="4 5" key="1">
    <citation type="submission" date="2021-04" db="EMBL/GenBank/DDBJ databases">
        <title>The complete genome sequence of Neokomagataea sp. TBRC 2177.</title>
        <authorList>
            <person name="Charoenyingcharoen P."/>
            <person name="Yukphan P."/>
        </authorList>
    </citation>
    <scope>NUCLEOTIDE SEQUENCE [LARGE SCALE GENOMIC DNA]</scope>
    <source>
        <strain evidence="4 5">TBRC 2177</strain>
    </source>
</reference>
<protein>
    <submittedName>
        <fullName evidence="4">Transglycosylase SLT domain-containing protein</fullName>
    </submittedName>
</protein>
<evidence type="ECO:0000313" key="4">
    <source>
        <dbReference type="EMBL" id="MBR0559664.1"/>
    </source>
</evidence>
<dbReference type="Pfam" id="PF01464">
    <property type="entry name" value="SLT"/>
    <property type="match status" value="1"/>
</dbReference>